<comment type="function">
    <text evidence="11">ATP dependent phosphorylation of adenosine and other related nucleoside analogs to monophosphate derivatives.</text>
</comment>
<feature type="domain" description="Carbohydrate kinase PfkB" evidence="12">
    <location>
        <begin position="29"/>
        <end position="344"/>
    </location>
</feature>
<evidence type="ECO:0000256" key="4">
    <source>
        <dbReference type="ARBA" id="ARBA00012119"/>
    </source>
</evidence>
<evidence type="ECO:0000256" key="10">
    <source>
        <dbReference type="PIRSR" id="PIRSR601805-1"/>
    </source>
</evidence>
<evidence type="ECO:0000256" key="8">
    <source>
        <dbReference type="ARBA" id="ARBA00022777"/>
    </source>
</evidence>
<dbReference type="GO" id="GO:0006144">
    <property type="term" value="P:purine nucleobase metabolic process"/>
    <property type="evidence" value="ECO:0007669"/>
    <property type="project" value="EnsemblFungi"/>
</dbReference>
<dbReference type="UniPathway" id="UPA00588">
    <property type="reaction ID" value="UER00659"/>
</dbReference>
<evidence type="ECO:0000256" key="9">
    <source>
        <dbReference type="ARBA" id="ARBA00022840"/>
    </source>
</evidence>
<evidence type="ECO:0000259" key="12">
    <source>
        <dbReference type="Pfam" id="PF00294"/>
    </source>
</evidence>
<dbReference type="Gene3D" id="3.40.1190.20">
    <property type="match status" value="1"/>
</dbReference>
<evidence type="ECO:0000256" key="5">
    <source>
        <dbReference type="ARBA" id="ARBA00022679"/>
    </source>
</evidence>
<dbReference type="CDD" id="cd01168">
    <property type="entry name" value="adenosine_kinase"/>
    <property type="match status" value="1"/>
</dbReference>
<protein>
    <recommendedName>
        <fullName evidence="4 11">Adenosine kinase</fullName>
        <shortName evidence="11">AK</shortName>
        <ecNumber evidence="4 11">2.7.1.20</ecNumber>
    </recommendedName>
    <alternativeName>
        <fullName evidence="11">Adenosine 5'-phosphotransferase</fullName>
    </alternativeName>
</protein>
<dbReference type="GO" id="GO:0005829">
    <property type="term" value="C:cytosol"/>
    <property type="evidence" value="ECO:0007669"/>
    <property type="project" value="TreeGrafter"/>
</dbReference>
<dbReference type="GO" id="GO:0004001">
    <property type="term" value="F:adenosine kinase activity"/>
    <property type="evidence" value="ECO:0007669"/>
    <property type="project" value="UniProtKB-UniRule"/>
</dbReference>
<dbReference type="PANTHER" id="PTHR45769:SF3">
    <property type="entry name" value="ADENOSINE KINASE"/>
    <property type="match status" value="1"/>
</dbReference>
<comment type="pathway">
    <text evidence="2 11">Purine metabolism; AMP biosynthesis via salvage pathway; AMP from adenosine: step 1/1.</text>
</comment>
<evidence type="ECO:0000256" key="7">
    <source>
        <dbReference type="ARBA" id="ARBA00022741"/>
    </source>
</evidence>
<dbReference type="OrthoDB" id="432447at2759"/>
<dbReference type="Pfam" id="PF00294">
    <property type="entry name" value="PfkB"/>
    <property type="match status" value="1"/>
</dbReference>
<evidence type="ECO:0000313" key="13">
    <source>
        <dbReference type="EMBL" id="KTW31682.1"/>
    </source>
</evidence>
<dbReference type="SUPFAM" id="SSF53613">
    <property type="entry name" value="Ribokinase-like"/>
    <property type="match status" value="1"/>
</dbReference>
<keyword evidence="5 11" id="KW-0808">Transferase</keyword>
<dbReference type="Gene3D" id="3.30.1110.10">
    <property type="match status" value="1"/>
</dbReference>
<dbReference type="InterPro" id="IPR011611">
    <property type="entry name" value="PfkB_dom"/>
</dbReference>
<accession>A0A0W4ZTG6</accession>
<dbReference type="RefSeq" id="XP_018230374.1">
    <property type="nucleotide sequence ID" value="XM_018373207.1"/>
</dbReference>
<dbReference type="AlphaFoldDB" id="A0A0W4ZTG6"/>
<comment type="catalytic activity">
    <reaction evidence="11">
        <text>adenosine + ATP = AMP + ADP + H(+)</text>
        <dbReference type="Rhea" id="RHEA:20824"/>
        <dbReference type="ChEBI" id="CHEBI:15378"/>
        <dbReference type="ChEBI" id="CHEBI:16335"/>
        <dbReference type="ChEBI" id="CHEBI:30616"/>
        <dbReference type="ChEBI" id="CHEBI:456215"/>
        <dbReference type="ChEBI" id="CHEBI:456216"/>
        <dbReference type="EC" id="2.7.1.20"/>
    </reaction>
</comment>
<dbReference type="PANTHER" id="PTHR45769">
    <property type="entry name" value="ADENOSINE KINASE"/>
    <property type="match status" value="1"/>
</dbReference>
<evidence type="ECO:0000256" key="6">
    <source>
        <dbReference type="ARBA" id="ARBA00022726"/>
    </source>
</evidence>
<dbReference type="InterPro" id="IPR001805">
    <property type="entry name" value="Adenokinase"/>
</dbReference>
<gene>
    <name evidence="13" type="ORF">T551_00943</name>
</gene>
<keyword evidence="8 11" id="KW-0418">Kinase</keyword>
<dbReference type="Proteomes" id="UP000053447">
    <property type="component" value="Unassembled WGS sequence"/>
</dbReference>
<comment type="similarity">
    <text evidence="3 11">Belongs to the carbohydrate kinase PfkB family.</text>
</comment>
<dbReference type="VEuPathDB" id="FungiDB:T551_00943"/>
<dbReference type="GO" id="GO:0044209">
    <property type="term" value="P:AMP salvage"/>
    <property type="evidence" value="ECO:0007669"/>
    <property type="project" value="UniProtKB-UniRule"/>
</dbReference>
<dbReference type="InterPro" id="IPR029056">
    <property type="entry name" value="Ribokinase-like"/>
</dbReference>
<sequence length="350" mass="39176">MIKEYTLFGLGIDTRNPLLDIQVRDQSFLEKYGLEPNNSILAEEKHIPIYEEIARISDVKYVAGGSAQNTLRAAQYILPKNSTVYVGCVGNDEFADHLKSISEKEGLRTEYLVDTTEPTGVCAVILNGVNRSLVTRLAAARNYNISHLKSPKIWSLVENADFYYVEGYHLSVCGLCISTICEEAAIKNKVFIINLSAEYLCYSYKNLMDLQSQYWDYVISNDSEAIAYANSHDIQTTNIEEIAKYISKLPKKNNKRPRVVIVTRGDKDIIVAKSHNGQTELISVPVPEVPQDEILDTNAVGDAFAGGFIASLILGYSLKRNIQCGIWLAQLCIRQNGATFPFPKQIFNEQ</sequence>
<keyword evidence="14" id="KW-1185">Reference proteome</keyword>
<keyword evidence="7 11" id="KW-0547">Nucleotide-binding</keyword>
<keyword evidence="11" id="KW-0460">Magnesium</keyword>
<feature type="active site" description="Proton acceptor" evidence="10">
    <location>
        <position position="302"/>
    </location>
</feature>
<proteinExistence type="inferred from homology"/>
<dbReference type="STRING" id="1408657.A0A0W4ZTG6"/>
<dbReference type="EMBL" id="LFWA01000004">
    <property type="protein sequence ID" value="KTW31682.1"/>
    <property type="molecule type" value="Genomic_DNA"/>
</dbReference>
<dbReference type="PRINTS" id="PR00989">
    <property type="entry name" value="ADENOKINASE"/>
</dbReference>
<comment type="cofactor">
    <cofactor evidence="1 11">
        <name>Mg(2+)</name>
        <dbReference type="ChEBI" id="CHEBI:18420"/>
    </cofactor>
</comment>
<evidence type="ECO:0000256" key="2">
    <source>
        <dbReference type="ARBA" id="ARBA00004801"/>
    </source>
</evidence>
<comment type="caution">
    <text evidence="13">The sequence shown here is derived from an EMBL/GenBank/DDBJ whole genome shotgun (WGS) entry which is preliminary data.</text>
</comment>
<evidence type="ECO:0000256" key="3">
    <source>
        <dbReference type="ARBA" id="ARBA00010688"/>
    </source>
</evidence>
<dbReference type="GO" id="GO:0005634">
    <property type="term" value="C:nucleus"/>
    <property type="evidence" value="ECO:0007669"/>
    <property type="project" value="TreeGrafter"/>
</dbReference>
<dbReference type="GeneID" id="28939462"/>
<dbReference type="EC" id="2.7.1.20" evidence="4 11"/>
<organism evidence="13 14">
    <name type="scientific">Pneumocystis jirovecii (strain RU7)</name>
    <name type="common">Human pneumocystis pneumonia agent</name>
    <dbReference type="NCBI Taxonomy" id="1408657"/>
    <lineage>
        <taxon>Eukaryota</taxon>
        <taxon>Fungi</taxon>
        <taxon>Dikarya</taxon>
        <taxon>Ascomycota</taxon>
        <taxon>Taphrinomycotina</taxon>
        <taxon>Pneumocystomycetes</taxon>
        <taxon>Pneumocystaceae</taxon>
        <taxon>Pneumocystis</taxon>
    </lineage>
</organism>
<dbReference type="GO" id="GO:0005524">
    <property type="term" value="F:ATP binding"/>
    <property type="evidence" value="ECO:0007669"/>
    <property type="project" value="UniProtKB-UniRule"/>
</dbReference>
<evidence type="ECO:0000313" key="14">
    <source>
        <dbReference type="Proteomes" id="UP000053447"/>
    </source>
</evidence>
<reference evidence="14" key="1">
    <citation type="journal article" date="2016" name="Nat. Commun.">
        <title>Genome analysis of three Pneumocystis species reveals adaptation mechanisms to life exclusively in mammalian hosts.</title>
        <authorList>
            <person name="Ma L."/>
            <person name="Chen Z."/>
            <person name="Huang D.W."/>
            <person name="Kutty G."/>
            <person name="Ishihara M."/>
            <person name="Wang H."/>
            <person name="Abouelleil A."/>
            <person name="Bishop L."/>
            <person name="Davey E."/>
            <person name="Deng R."/>
            <person name="Deng X."/>
            <person name="Fan L."/>
            <person name="Fantoni G."/>
            <person name="Fitzgerald M."/>
            <person name="Gogineni E."/>
            <person name="Goldberg J.M."/>
            <person name="Handley G."/>
            <person name="Hu X."/>
            <person name="Huber C."/>
            <person name="Jiao X."/>
            <person name="Jones K."/>
            <person name="Levin J.Z."/>
            <person name="Liu Y."/>
            <person name="Macdonald P."/>
            <person name="Melnikov A."/>
            <person name="Raley C."/>
            <person name="Sassi M."/>
            <person name="Sherman B.T."/>
            <person name="Song X."/>
            <person name="Sykes S."/>
            <person name="Tran B."/>
            <person name="Walsh L."/>
            <person name="Xia Y."/>
            <person name="Yang J."/>
            <person name="Young S."/>
            <person name="Zeng Q."/>
            <person name="Zheng X."/>
            <person name="Stephens R."/>
            <person name="Nusbaum C."/>
            <person name="Birren B.W."/>
            <person name="Azadi P."/>
            <person name="Lempicki R.A."/>
            <person name="Cuomo C.A."/>
            <person name="Kovacs J.A."/>
        </authorList>
    </citation>
    <scope>NUCLEOTIDE SEQUENCE [LARGE SCALE GENOMIC DNA]</scope>
    <source>
        <strain evidence="14">RU7</strain>
    </source>
</reference>
<name>A0A0W4ZTG6_PNEJ7</name>
<dbReference type="GO" id="GO:0006166">
    <property type="term" value="P:purine ribonucleoside salvage"/>
    <property type="evidence" value="ECO:0007669"/>
    <property type="project" value="UniProtKB-KW"/>
</dbReference>
<dbReference type="eggNOG" id="KOG2854">
    <property type="taxonomic scope" value="Eukaryota"/>
</dbReference>
<evidence type="ECO:0000256" key="11">
    <source>
        <dbReference type="RuleBase" id="RU368116"/>
    </source>
</evidence>
<keyword evidence="9 11" id="KW-0067">ATP-binding</keyword>
<evidence type="ECO:0000256" key="1">
    <source>
        <dbReference type="ARBA" id="ARBA00001946"/>
    </source>
</evidence>
<keyword evidence="6 11" id="KW-0660">Purine salvage</keyword>